<dbReference type="AlphaFoldDB" id="T1GJ23"/>
<reference evidence="1" key="2">
    <citation type="submission" date="2015-06" db="UniProtKB">
        <authorList>
            <consortium name="EnsemblMetazoa"/>
        </authorList>
    </citation>
    <scope>IDENTIFICATION</scope>
</reference>
<sequence>MPTKKNDFFYEQLDKAYDLILGWLWAFNSKVGKDDIYKGTIGMPSLHNTTNDNVSLSFPISKDDSRKTITEREEKIAGNLMTYWEFEGYLKYSPLFYGYGQQDLIQVSKPSRPMKGTHPIKGSHIPRIYVSPIP</sequence>
<protein>
    <submittedName>
        <fullName evidence="1">Uncharacterized protein</fullName>
    </submittedName>
</protein>
<organism evidence="1 2">
    <name type="scientific">Megaselia scalaris</name>
    <name type="common">Humpbacked fly</name>
    <name type="synonym">Phora scalaris</name>
    <dbReference type="NCBI Taxonomy" id="36166"/>
    <lineage>
        <taxon>Eukaryota</taxon>
        <taxon>Metazoa</taxon>
        <taxon>Ecdysozoa</taxon>
        <taxon>Arthropoda</taxon>
        <taxon>Hexapoda</taxon>
        <taxon>Insecta</taxon>
        <taxon>Pterygota</taxon>
        <taxon>Neoptera</taxon>
        <taxon>Endopterygota</taxon>
        <taxon>Diptera</taxon>
        <taxon>Brachycera</taxon>
        <taxon>Muscomorpha</taxon>
        <taxon>Platypezoidea</taxon>
        <taxon>Phoridae</taxon>
        <taxon>Megaseliini</taxon>
        <taxon>Megaselia</taxon>
    </lineage>
</organism>
<dbReference type="HOGENOM" id="CLU_1898641_0_0_1"/>
<accession>T1GJ23</accession>
<dbReference type="EMBL" id="CAQQ02032482">
    <property type="status" value="NOT_ANNOTATED_CDS"/>
    <property type="molecule type" value="Genomic_DNA"/>
</dbReference>
<evidence type="ECO:0000313" key="2">
    <source>
        <dbReference type="Proteomes" id="UP000015102"/>
    </source>
</evidence>
<dbReference type="EMBL" id="CAQQ02032481">
    <property type="status" value="NOT_ANNOTATED_CDS"/>
    <property type="molecule type" value="Genomic_DNA"/>
</dbReference>
<proteinExistence type="predicted"/>
<dbReference type="Proteomes" id="UP000015102">
    <property type="component" value="Unassembled WGS sequence"/>
</dbReference>
<evidence type="ECO:0000313" key="1">
    <source>
        <dbReference type="EnsemblMetazoa" id="MESCA003462-PA"/>
    </source>
</evidence>
<name>T1GJ23_MEGSC</name>
<dbReference type="EnsemblMetazoa" id="MESCA003462-RA">
    <property type="protein sequence ID" value="MESCA003462-PA"/>
    <property type="gene ID" value="MESCA003462"/>
</dbReference>
<reference evidence="2" key="1">
    <citation type="submission" date="2013-02" db="EMBL/GenBank/DDBJ databases">
        <authorList>
            <person name="Hughes D."/>
        </authorList>
    </citation>
    <scope>NUCLEOTIDE SEQUENCE</scope>
    <source>
        <strain>Durham</strain>
        <strain evidence="2">NC isolate 2 -- Noor lab</strain>
    </source>
</reference>
<keyword evidence="2" id="KW-1185">Reference proteome</keyword>